<dbReference type="GO" id="GO:0046513">
    <property type="term" value="P:ceramide biosynthetic process"/>
    <property type="evidence" value="ECO:0007669"/>
    <property type="project" value="TreeGrafter"/>
</dbReference>
<sequence>MGTLIGVGSVMFHGTLRHKMQLLDELPEVYLASVLFFTCVETRHGRQGLWLPVFLAMWLALVTYVASTAAGSTQFIFFQSSFAFMHLWIIYYVVDQYHVQTKHRPSLDQRWLGRRALASYAFAVSIWLIDLKLCEYTNGLSPTSWTPFPLHLHAWWHIFSALGVYLTLALVCLQHYESMQLRPYMYIWKGILPAIGLHGATHDKVA</sequence>
<evidence type="ECO:0000256" key="7">
    <source>
        <dbReference type="PIRSR" id="PIRSR608901-2"/>
    </source>
</evidence>
<name>A0A9P6U3D2_9FUNG</name>
<feature type="transmembrane region" description="Helical" evidence="8">
    <location>
        <begin position="115"/>
        <end position="133"/>
    </location>
</feature>
<keyword evidence="3 8" id="KW-0812">Transmembrane</keyword>
<reference evidence="9" key="1">
    <citation type="journal article" date="2020" name="Fungal Divers.">
        <title>Resolving the Mortierellaceae phylogeny through synthesis of multi-gene phylogenetics and phylogenomics.</title>
        <authorList>
            <person name="Vandepol N."/>
            <person name="Liber J."/>
            <person name="Desiro A."/>
            <person name="Na H."/>
            <person name="Kennedy M."/>
            <person name="Barry K."/>
            <person name="Grigoriev I.V."/>
            <person name="Miller A.N."/>
            <person name="O'Donnell K."/>
            <person name="Stajich J.E."/>
            <person name="Bonito G."/>
        </authorList>
    </citation>
    <scope>NUCLEOTIDE SEQUENCE</scope>
    <source>
        <strain evidence="9">BC1065</strain>
    </source>
</reference>
<keyword evidence="6 8" id="KW-0472">Membrane</keyword>
<comment type="cofactor">
    <cofactor evidence="7">
        <name>Zn(2+)</name>
        <dbReference type="ChEBI" id="CHEBI:29105"/>
    </cofactor>
</comment>
<evidence type="ECO:0000256" key="5">
    <source>
        <dbReference type="ARBA" id="ARBA00022989"/>
    </source>
</evidence>
<dbReference type="Pfam" id="PF05875">
    <property type="entry name" value="Ceramidase"/>
    <property type="match status" value="1"/>
</dbReference>
<dbReference type="EMBL" id="JAAAJB010000310">
    <property type="protein sequence ID" value="KAG0258748.1"/>
    <property type="molecule type" value="Genomic_DNA"/>
</dbReference>
<dbReference type="OrthoDB" id="187171at2759"/>
<feature type="transmembrane region" description="Helical" evidence="8">
    <location>
        <begin position="76"/>
        <end position="94"/>
    </location>
</feature>
<keyword evidence="7" id="KW-0862">Zinc</keyword>
<comment type="subcellular location">
    <subcellularLocation>
        <location evidence="1">Membrane</location>
        <topology evidence="1">Multi-pass membrane protein</topology>
    </subcellularLocation>
</comment>
<dbReference type="GO" id="GO:0046514">
    <property type="term" value="P:ceramide catabolic process"/>
    <property type="evidence" value="ECO:0007669"/>
    <property type="project" value="TreeGrafter"/>
</dbReference>
<evidence type="ECO:0000256" key="8">
    <source>
        <dbReference type="SAM" id="Phobius"/>
    </source>
</evidence>
<organism evidence="9 10">
    <name type="scientific">Actinomortierella ambigua</name>
    <dbReference type="NCBI Taxonomy" id="1343610"/>
    <lineage>
        <taxon>Eukaryota</taxon>
        <taxon>Fungi</taxon>
        <taxon>Fungi incertae sedis</taxon>
        <taxon>Mucoromycota</taxon>
        <taxon>Mortierellomycotina</taxon>
        <taxon>Mortierellomycetes</taxon>
        <taxon>Mortierellales</taxon>
        <taxon>Mortierellaceae</taxon>
        <taxon>Actinomortierella</taxon>
    </lineage>
</organism>
<evidence type="ECO:0000256" key="1">
    <source>
        <dbReference type="ARBA" id="ARBA00004141"/>
    </source>
</evidence>
<gene>
    <name evidence="9" type="primary">ACER3_3</name>
    <name evidence="9" type="ORF">DFQ27_004477</name>
</gene>
<protein>
    <submittedName>
        <fullName evidence="9">Alkaline ceramidase 3</fullName>
    </submittedName>
</protein>
<dbReference type="InterPro" id="IPR008901">
    <property type="entry name" value="ACER"/>
</dbReference>
<dbReference type="GO" id="GO:0016811">
    <property type="term" value="F:hydrolase activity, acting on carbon-nitrogen (but not peptide) bonds, in linear amides"/>
    <property type="evidence" value="ECO:0007669"/>
    <property type="project" value="InterPro"/>
</dbReference>
<keyword evidence="7" id="KW-0479">Metal-binding</keyword>
<feature type="binding site" evidence="7">
    <location>
        <position position="157"/>
    </location>
    <ligand>
        <name>Zn(2+)</name>
        <dbReference type="ChEBI" id="CHEBI:29105"/>
        <note>catalytic</note>
    </ligand>
</feature>
<dbReference type="AlphaFoldDB" id="A0A9P6U3D2"/>
<accession>A0A9P6U3D2</accession>
<dbReference type="GO" id="GO:0005789">
    <property type="term" value="C:endoplasmic reticulum membrane"/>
    <property type="evidence" value="ECO:0007669"/>
    <property type="project" value="TreeGrafter"/>
</dbReference>
<evidence type="ECO:0000256" key="2">
    <source>
        <dbReference type="ARBA" id="ARBA00009780"/>
    </source>
</evidence>
<evidence type="ECO:0000313" key="10">
    <source>
        <dbReference type="Proteomes" id="UP000807716"/>
    </source>
</evidence>
<proteinExistence type="inferred from homology"/>
<evidence type="ECO:0000313" key="9">
    <source>
        <dbReference type="EMBL" id="KAG0258748.1"/>
    </source>
</evidence>
<evidence type="ECO:0000256" key="6">
    <source>
        <dbReference type="ARBA" id="ARBA00023136"/>
    </source>
</evidence>
<keyword evidence="5 8" id="KW-1133">Transmembrane helix</keyword>
<feature type="transmembrane region" description="Helical" evidence="8">
    <location>
        <begin position="49"/>
        <end position="70"/>
    </location>
</feature>
<dbReference type="GO" id="GO:0046872">
    <property type="term" value="F:metal ion binding"/>
    <property type="evidence" value="ECO:0007669"/>
    <property type="project" value="UniProtKB-KW"/>
</dbReference>
<feature type="transmembrane region" description="Helical" evidence="8">
    <location>
        <begin position="153"/>
        <end position="173"/>
    </location>
</feature>
<evidence type="ECO:0000256" key="3">
    <source>
        <dbReference type="ARBA" id="ARBA00022692"/>
    </source>
</evidence>
<evidence type="ECO:0000256" key="4">
    <source>
        <dbReference type="ARBA" id="ARBA00022801"/>
    </source>
</evidence>
<dbReference type="PANTHER" id="PTHR46187">
    <property type="entry name" value="ALKALINE CERAMIDASE 3"/>
    <property type="match status" value="1"/>
</dbReference>
<keyword evidence="10" id="KW-1185">Reference proteome</keyword>
<comment type="caution">
    <text evidence="9">The sequence shown here is derived from an EMBL/GenBank/DDBJ whole genome shotgun (WGS) entry which is preliminary data.</text>
</comment>
<feature type="binding site" evidence="7">
    <location>
        <position position="153"/>
    </location>
    <ligand>
        <name>Zn(2+)</name>
        <dbReference type="ChEBI" id="CHEBI:29105"/>
        <note>catalytic</note>
    </ligand>
</feature>
<feature type="binding site" evidence="7">
    <location>
        <position position="13"/>
    </location>
    <ligand>
        <name>Zn(2+)</name>
        <dbReference type="ChEBI" id="CHEBI:29105"/>
        <note>catalytic</note>
    </ligand>
</feature>
<keyword evidence="4" id="KW-0378">Hydrolase</keyword>
<dbReference type="PANTHER" id="PTHR46187:SF3">
    <property type="entry name" value="ALKALINE CERAMIDASE 3"/>
    <property type="match status" value="1"/>
</dbReference>
<dbReference type="Proteomes" id="UP000807716">
    <property type="component" value="Unassembled WGS sequence"/>
</dbReference>
<comment type="similarity">
    <text evidence="2">Belongs to the alkaline ceramidase family.</text>
</comment>